<dbReference type="PANTHER" id="PTHR22948">
    <property type="entry name" value="TUDOR DOMAIN CONTAINING PROTEIN"/>
    <property type="match status" value="1"/>
</dbReference>
<dbReference type="EMBL" id="REGN01001071">
    <property type="protein sequence ID" value="RNA37211.1"/>
    <property type="molecule type" value="Genomic_DNA"/>
</dbReference>
<dbReference type="Gene3D" id="2.30.30.140">
    <property type="match status" value="3"/>
</dbReference>
<evidence type="ECO:0000313" key="5">
    <source>
        <dbReference type="EMBL" id="RNA37211.1"/>
    </source>
</evidence>
<dbReference type="AlphaFoldDB" id="A0A3M7SMZ4"/>
<dbReference type="GO" id="GO:0008270">
    <property type="term" value="F:zinc ion binding"/>
    <property type="evidence" value="ECO:0007669"/>
    <property type="project" value="UniProtKB-KW"/>
</dbReference>
<gene>
    <name evidence="5" type="ORF">BpHYR1_043566</name>
</gene>
<feature type="domain" description="C3H1-type" evidence="3">
    <location>
        <begin position="537"/>
        <end position="564"/>
    </location>
</feature>
<comment type="caution">
    <text evidence="5">The sequence shown here is derived from an EMBL/GenBank/DDBJ whole genome shotgun (WGS) entry which is preliminary data.</text>
</comment>
<dbReference type="Proteomes" id="UP000276133">
    <property type="component" value="Unassembled WGS sequence"/>
</dbReference>
<evidence type="ECO:0000259" key="4">
    <source>
        <dbReference type="PROSITE" id="PS50304"/>
    </source>
</evidence>
<reference evidence="5 6" key="1">
    <citation type="journal article" date="2018" name="Sci. Rep.">
        <title>Genomic signatures of local adaptation to the degree of environmental predictability in rotifers.</title>
        <authorList>
            <person name="Franch-Gras L."/>
            <person name="Hahn C."/>
            <person name="Garcia-Roger E.M."/>
            <person name="Carmona M.J."/>
            <person name="Serra M."/>
            <person name="Gomez A."/>
        </authorList>
    </citation>
    <scope>NUCLEOTIDE SEQUENCE [LARGE SCALE GENOMIC DNA]</scope>
    <source>
        <strain evidence="5">HYR1</strain>
    </source>
</reference>
<feature type="domain" description="Tudor" evidence="4">
    <location>
        <begin position="650"/>
        <end position="714"/>
    </location>
</feature>
<dbReference type="InterPro" id="IPR002999">
    <property type="entry name" value="Tudor"/>
</dbReference>
<keyword evidence="1" id="KW-0479">Metal-binding</keyword>
<dbReference type="OrthoDB" id="5800423at2759"/>
<sequence length="792" mass="92176">MNFCGENFLVMGNSDLTVDKTAQVLYIDYGNSEVLSFEDIRFLDDFFYKESVFALPVSLAMAMPADGTNGWNEEAINEFSDLALYRWSKIETFMIKKWPIYFCHIEIKLDNEKQDALEYLQSRNLAVIENNLLIAEKYHEKIQELSNHYDFTIFLPQESGLNQIKDSETNHSSKKHRTSESQSSSFSFKYGEKYRFTIDDLPRKNLNLNSDKTFLFKICEAYSTNEFYVNLLDENFDEYDLFEKELTEFYEKNRHYLARFAAKKKYDFICLNSICVAFSPRDNLWYRAKITNLDTSLIRLIYIDYGTCDYLSRGNLYPLTNQFAAIPPVTIFSKLNQECGESWTESAQTCFVSSVGKYEFFRATAKCSGNQLSHHFNKAVPLSLLKAYDKNENEISFDLNNVAGDEKNLNENELDCFESASCFRYFQNKSLAQPLKIDLPNEDVNERIKMYIHDCRSYVNGNESGADRTCDCTDEARSTDQPEKCLTEPLLKESKKASDDLLIEKWDPMAQEYHSAKNFYGFNEQSGQSHAFGFETLYEKDICEQFNQNGYCNRKKCHQYHKKRAEILVPTTSKSIKVYHECFQTHKNLINNFVFLSNLRYIGNDIFEATIIGGVDRNNNELNCTNLAKLTTSINDYYGNKKFLPEKSTIFSIGQIVIARSNFCGLWLRAKVIKANNIDKLELATYEVEFLDFKGREELCLKDLYMIKEEYLNNVPGFCFFKLSNISIKTTLFKIQDILHKAKQKYKLFWAKIKNIGDDKVLHIQLFCCSDSTSTDLNDFFVNQNFAIKQFL</sequence>
<name>A0A3M7SMZ4_BRAPC</name>
<dbReference type="InterPro" id="IPR035437">
    <property type="entry name" value="SNase_OB-fold_sf"/>
</dbReference>
<feature type="region of interest" description="Disordered" evidence="2">
    <location>
        <begin position="165"/>
        <end position="184"/>
    </location>
</feature>
<dbReference type="SMART" id="SM00333">
    <property type="entry name" value="TUDOR"/>
    <property type="match status" value="3"/>
</dbReference>
<evidence type="ECO:0000313" key="6">
    <source>
        <dbReference type="Proteomes" id="UP000276133"/>
    </source>
</evidence>
<dbReference type="Pfam" id="PF00567">
    <property type="entry name" value="TUDOR"/>
    <property type="match status" value="3"/>
</dbReference>
<dbReference type="PROSITE" id="PS50304">
    <property type="entry name" value="TUDOR"/>
    <property type="match status" value="2"/>
</dbReference>
<proteinExistence type="predicted"/>
<evidence type="ECO:0000256" key="1">
    <source>
        <dbReference type="PROSITE-ProRule" id="PRU00723"/>
    </source>
</evidence>
<keyword evidence="6" id="KW-1185">Reference proteome</keyword>
<dbReference type="SUPFAM" id="SSF63748">
    <property type="entry name" value="Tudor/PWWP/MBT"/>
    <property type="match status" value="3"/>
</dbReference>
<keyword evidence="1" id="KW-0863">Zinc-finger</keyword>
<dbReference type="PROSITE" id="PS50103">
    <property type="entry name" value="ZF_C3H1"/>
    <property type="match status" value="1"/>
</dbReference>
<organism evidence="5 6">
    <name type="scientific">Brachionus plicatilis</name>
    <name type="common">Marine rotifer</name>
    <name type="synonym">Brachionus muelleri</name>
    <dbReference type="NCBI Taxonomy" id="10195"/>
    <lineage>
        <taxon>Eukaryota</taxon>
        <taxon>Metazoa</taxon>
        <taxon>Spiralia</taxon>
        <taxon>Gnathifera</taxon>
        <taxon>Rotifera</taxon>
        <taxon>Eurotatoria</taxon>
        <taxon>Monogononta</taxon>
        <taxon>Pseudotrocha</taxon>
        <taxon>Ploima</taxon>
        <taxon>Brachionidae</taxon>
        <taxon>Brachionus</taxon>
    </lineage>
</organism>
<feature type="domain" description="Tudor" evidence="4">
    <location>
        <begin position="268"/>
        <end position="326"/>
    </location>
</feature>
<dbReference type="CDD" id="cd20379">
    <property type="entry name" value="Tudor_dTUD-like"/>
    <property type="match status" value="1"/>
</dbReference>
<dbReference type="InterPro" id="IPR000571">
    <property type="entry name" value="Znf_CCCH"/>
</dbReference>
<protein>
    <submittedName>
        <fullName evidence="5">Tudor and KH domain-containing isoform X1</fullName>
    </submittedName>
</protein>
<evidence type="ECO:0000259" key="3">
    <source>
        <dbReference type="PROSITE" id="PS50103"/>
    </source>
</evidence>
<dbReference type="PANTHER" id="PTHR22948:SF29">
    <property type="entry name" value="FI02030P-RELATED"/>
    <property type="match status" value="1"/>
</dbReference>
<evidence type="ECO:0000256" key="2">
    <source>
        <dbReference type="SAM" id="MobiDB-lite"/>
    </source>
</evidence>
<dbReference type="Gene3D" id="2.40.50.90">
    <property type="match status" value="3"/>
</dbReference>
<accession>A0A3M7SMZ4</accession>
<feature type="zinc finger region" description="C3H1-type" evidence="1">
    <location>
        <begin position="537"/>
        <end position="564"/>
    </location>
</feature>
<keyword evidence="1" id="KW-0862">Zinc</keyword>
<dbReference type="InterPro" id="IPR050621">
    <property type="entry name" value="Tudor_domain_containing"/>
</dbReference>
<dbReference type="STRING" id="10195.A0A3M7SMZ4"/>